<organism evidence="5 6">
    <name type="scientific">Hevea brasiliensis</name>
    <name type="common">Para rubber tree</name>
    <name type="synonym">Siphonia brasiliensis</name>
    <dbReference type="NCBI Taxonomy" id="3981"/>
    <lineage>
        <taxon>Eukaryota</taxon>
        <taxon>Viridiplantae</taxon>
        <taxon>Streptophyta</taxon>
        <taxon>Embryophyta</taxon>
        <taxon>Tracheophyta</taxon>
        <taxon>Spermatophyta</taxon>
        <taxon>Magnoliopsida</taxon>
        <taxon>eudicotyledons</taxon>
        <taxon>Gunneridae</taxon>
        <taxon>Pentapetalae</taxon>
        <taxon>rosids</taxon>
        <taxon>fabids</taxon>
        <taxon>Malpighiales</taxon>
        <taxon>Euphorbiaceae</taxon>
        <taxon>Crotonoideae</taxon>
        <taxon>Micrandreae</taxon>
        <taxon>Hevea</taxon>
    </lineage>
</organism>
<name>A0ABQ9MIZ1_HEVBR</name>
<evidence type="ECO:0000313" key="5">
    <source>
        <dbReference type="EMBL" id="KAJ9179883.1"/>
    </source>
</evidence>
<keyword evidence="6" id="KW-1185">Reference proteome</keyword>
<keyword evidence="3" id="KW-0472">Membrane</keyword>
<dbReference type="EMBL" id="JARPOI010000005">
    <property type="protein sequence ID" value="KAJ9179883.1"/>
    <property type="molecule type" value="Genomic_DNA"/>
</dbReference>
<sequence>METEDEAAINFSYDDFEPFCRWRREENCDLLEVHGLQDFKREQLNVRMKLGTLIITGELPRKNNIRSRFRKEIRIPKNCKIEEIRAKFKKRGILCISLPKKTSSASSKKGSNTRDEKKCLPSNFLAVAVVILSMAIAAFAYKYYLRAN</sequence>
<reference evidence="5" key="1">
    <citation type="journal article" date="2023" name="Plant Biotechnol. J.">
        <title>Chromosome-level wild Hevea brasiliensis genome provides new tools for genomic-assisted breeding and valuable loci to elevate rubber yield.</title>
        <authorList>
            <person name="Cheng H."/>
            <person name="Song X."/>
            <person name="Hu Y."/>
            <person name="Wu T."/>
            <person name="Yang Q."/>
            <person name="An Z."/>
            <person name="Feng S."/>
            <person name="Deng Z."/>
            <person name="Wu W."/>
            <person name="Zeng X."/>
            <person name="Tu M."/>
            <person name="Wang X."/>
            <person name="Huang H."/>
        </authorList>
    </citation>
    <scope>NUCLEOTIDE SEQUENCE</scope>
    <source>
        <strain evidence="5">MT/VB/25A 57/8</strain>
    </source>
</reference>
<dbReference type="Gene3D" id="2.60.40.790">
    <property type="match status" value="1"/>
</dbReference>
<evidence type="ECO:0000259" key="4">
    <source>
        <dbReference type="PROSITE" id="PS01031"/>
    </source>
</evidence>
<dbReference type="CDD" id="cd06464">
    <property type="entry name" value="ACD_sHsps-like"/>
    <property type="match status" value="1"/>
</dbReference>
<evidence type="ECO:0000256" key="1">
    <source>
        <dbReference type="PROSITE-ProRule" id="PRU00285"/>
    </source>
</evidence>
<dbReference type="Pfam" id="PF00011">
    <property type="entry name" value="HSP20"/>
    <property type="match status" value="1"/>
</dbReference>
<dbReference type="PROSITE" id="PS01031">
    <property type="entry name" value="SHSP"/>
    <property type="match status" value="1"/>
</dbReference>
<feature type="transmembrane region" description="Helical" evidence="3">
    <location>
        <begin position="124"/>
        <end position="144"/>
    </location>
</feature>
<keyword evidence="3" id="KW-0812">Transmembrane</keyword>
<comment type="similarity">
    <text evidence="1 2">Belongs to the small heat shock protein (HSP20) family.</text>
</comment>
<evidence type="ECO:0000256" key="2">
    <source>
        <dbReference type="RuleBase" id="RU003616"/>
    </source>
</evidence>
<evidence type="ECO:0000313" key="6">
    <source>
        <dbReference type="Proteomes" id="UP001174677"/>
    </source>
</evidence>
<dbReference type="InterPro" id="IPR002068">
    <property type="entry name" value="A-crystallin/Hsp20_dom"/>
</dbReference>
<gene>
    <name evidence="5" type="ORF">P3X46_008197</name>
</gene>
<dbReference type="Proteomes" id="UP001174677">
    <property type="component" value="Chromosome 5"/>
</dbReference>
<protein>
    <recommendedName>
        <fullName evidence="4">SHSP domain-containing protein</fullName>
    </recommendedName>
</protein>
<dbReference type="SUPFAM" id="SSF49764">
    <property type="entry name" value="HSP20-like chaperones"/>
    <property type="match status" value="1"/>
</dbReference>
<evidence type="ECO:0000256" key="3">
    <source>
        <dbReference type="SAM" id="Phobius"/>
    </source>
</evidence>
<feature type="domain" description="SHSP" evidence="4">
    <location>
        <begin position="10"/>
        <end position="115"/>
    </location>
</feature>
<comment type="caution">
    <text evidence="5">The sequence shown here is derived from an EMBL/GenBank/DDBJ whole genome shotgun (WGS) entry which is preliminary data.</text>
</comment>
<keyword evidence="3" id="KW-1133">Transmembrane helix</keyword>
<proteinExistence type="inferred from homology"/>
<accession>A0ABQ9MIZ1</accession>
<dbReference type="InterPro" id="IPR008978">
    <property type="entry name" value="HSP20-like_chaperone"/>
</dbReference>